<feature type="compositionally biased region" description="Basic and acidic residues" evidence="2">
    <location>
        <begin position="164"/>
        <end position="173"/>
    </location>
</feature>
<dbReference type="InterPro" id="IPR007955">
    <property type="entry name" value="Bystin"/>
</dbReference>
<dbReference type="STRING" id="914234.M2RQ54"/>
<dbReference type="GO" id="GO:0030688">
    <property type="term" value="C:preribosome, small subunit precursor"/>
    <property type="evidence" value="ECO:0007669"/>
    <property type="project" value="TreeGrafter"/>
</dbReference>
<dbReference type="EMBL" id="KB445792">
    <property type="protein sequence ID" value="EMD40991.1"/>
    <property type="molecule type" value="Genomic_DNA"/>
</dbReference>
<dbReference type="GO" id="GO:0030515">
    <property type="term" value="F:snoRNA binding"/>
    <property type="evidence" value="ECO:0007669"/>
    <property type="project" value="TreeGrafter"/>
</dbReference>
<evidence type="ECO:0000256" key="1">
    <source>
        <dbReference type="ARBA" id="ARBA00007114"/>
    </source>
</evidence>
<gene>
    <name evidence="3" type="ORF">CERSUDRAFT_149576</name>
</gene>
<evidence type="ECO:0000313" key="4">
    <source>
        <dbReference type="Proteomes" id="UP000016930"/>
    </source>
</evidence>
<dbReference type="GO" id="GO:0005730">
    <property type="term" value="C:nucleolus"/>
    <property type="evidence" value="ECO:0007669"/>
    <property type="project" value="TreeGrafter"/>
</dbReference>
<feature type="region of interest" description="Disordered" evidence="2">
    <location>
        <begin position="69"/>
        <end position="123"/>
    </location>
</feature>
<dbReference type="Pfam" id="PF05291">
    <property type="entry name" value="Bystin"/>
    <property type="match status" value="1"/>
</dbReference>
<accession>M2RQ54</accession>
<keyword evidence="4" id="KW-1185">Reference proteome</keyword>
<proteinExistence type="inferred from homology"/>
<feature type="region of interest" description="Disordered" evidence="2">
    <location>
        <begin position="163"/>
        <end position="182"/>
    </location>
</feature>
<feature type="region of interest" description="Disordered" evidence="2">
    <location>
        <begin position="21"/>
        <end position="53"/>
    </location>
</feature>
<feature type="compositionally biased region" description="Acidic residues" evidence="2">
    <location>
        <begin position="74"/>
        <end position="87"/>
    </location>
</feature>
<protein>
    <recommendedName>
        <fullName evidence="5">Cell adhesion protein byn-1</fullName>
    </recommendedName>
</protein>
<dbReference type="AlphaFoldDB" id="M2RQ54"/>
<evidence type="ECO:0008006" key="5">
    <source>
        <dbReference type="Google" id="ProtNLM"/>
    </source>
</evidence>
<organism evidence="3 4">
    <name type="scientific">Ceriporiopsis subvermispora (strain B)</name>
    <name type="common">White-rot fungus</name>
    <name type="synonym">Gelatoporia subvermispora</name>
    <dbReference type="NCBI Taxonomy" id="914234"/>
    <lineage>
        <taxon>Eukaryota</taxon>
        <taxon>Fungi</taxon>
        <taxon>Dikarya</taxon>
        <taxon>Basidiomycota</taxon>
        <taxon>Agaricomycotina</taxon>
        <taxon>Agaricomycetes</taxon>
        <taxon>Polyporales</taxon>
        <taxon>Gelatoporiaceae</taxon>
        <taxon>Gelatoporia</taxon>
    </lineage>
</organism>
<evidence type="ECO:0000313" key="3">
    <source>
        <dbReference type="EMBL" id="EMD40991.1"/>
    </source>
</evidence>
<dbReference type="HOGENOM" id="CLU_029727_0_1_1"/>
<dbReference type="Proteomes" id="UP000016930">
    <property type="component" value="Unassembled WGS sequence"/>
</dbReference>
<feature type="compositionally biased region" description="Basic residues" evidence="2">
    <location>
        <begin position="28"/>
        <end position="41"/>
    </location>
</feature>
<name>M2RQ54_CERS8</name>
<comment type="similarity">
    <text evidence="1">Belongs to the bystin family.</text>
</comment>
<dbReference type="OrthoDB" id="2192561at2759"/>
<feature type="compositionally biased region" description="Acidic residues" evidence="2">
    <location>
        <begin position="99"/>
        <end position="123"/>
    </location>
</feature>
<dbReference type="PANTHER" id="PTHR12821">
    <property type="entry name" value="BYSTIN"/>
    <property type="match status" value="1"/>
</dbReference>
<evidence type="ECO:0000256" key="2">
    <source>
        <dbReference type="SAM" id="MobiDB-lite"/>
    </source>
</evidence>
<reference evidence="3 4" key="1">
    <citation type="journal article" date="2012" name="Proc. Natl. Acad. Sci. U.S.A.">
        <title>Comparative genomics of Ceriporiopsis subvermispora and Phanerochaete chrysosporium provide insight into selective ligninolysis.</title>
        <authorList>
            <person name="Fernandez-Fueyo E."/>
            <person name="Ruiz-Duenas F.J."/>
            <person name="Ferreira P."/>
            <person name="Floudas D."/>
            <person name="Hibbett D.S."/>
            <person name="Canessa P."/>
            <person name="Larrondo L.F."/>
            <person name="James T.Y."/>
            <person name="Seelenfreund D."/>
            <person name="Lobos S."/>
            <person name="Polanco R."/>
            <person name="Tello M."/>
            <person name="Honda Y."/>
            <person name="Watanabe T."/>
            <person name="Watanabe T."/>
            <person name="Ryu J.S."/>
            <person name="Kubicek C.P."/>
            <person name="Schmoll M."/>
            <person name="Gaskell J."/>
            <person name="Hammel K.E."/>
            <person name="St John F.J."/>
            <person name="Vanden Wymelenberg A."/>
            <person name="Sabat G."/>
            <person name="Splinter BonDurant S."/>
            <person name="Syed K."/>
            <person name="Yadav J.S."/>
            <person name="Doddapaneni H."/>
            <person name="Subramanian V."/>
            <person name="Lavin J.L."/>
            <person name="Oguiza J.A."/>
            <person name="Perez G."/>
            <person name="Pisabarro A.G."/>
            <person name="Ramirez L."/>
            <person name="Santoyo F."/>
            <person name="Master E."/>
            <person name="Coutinho P.M."/>
            <person name="Henrissat B."/>
            <person name="Lombard V."/>
            <person name="Magnuson J.K."/>
            <person name="Kuees U."/>
            <person name="Hori C."/>
            <person name="Igarashi K."/>
            <person name="Samejima M."/>
            <person name="Held B.W."/>
            <person name="Barry K.W."/>
            <person name="LaButti K.M."/>
            <person name="Lapidus A."/>
            <person name="Lindquist E.A."/>
            <person name="Lucas S.M."/>
            <person name="Riley R."/>
            <person name="Salamov A.A."/>
            <person name="Hoffmeister D."/>
            <person name="Schwenk D."/>
            <person name="Hadar Y."/>
            <person name="Yarden O."/>
            <person name="de Vries R.P."/>
            <person name="Wiebenga A."/>
            <person name="Stenlid J."/>
            <person name="Eastwood D."/>
            <person name="Grigoriev I.V."/>
            <person name="Berka R.M."/>
            <person name="Blanchette R.A."/>
            <person name="Kersten P."/>
            <person name="Martinez A.T."/>
            <person name="Vicuna R."/>
            <person name="Cullen D."/>
        </authorList>
    </citation>
    <scope>NUCLEOTIDE SEQUENCE [LARGE SCALE GENOMIC DNA]</scope>
    <source>
        <strain evidence="3 4">B</strain>
    </source>
</reference>
<sequence length="463" mass="52104">MPRATKATGKTRHDPLHVQLDEDELHQKYGRVTKPGKRAKTKAKEDVDDESGEVILDPKTSRRIFELAKIQQEELGEDEDEEEDEPAESFSAHRAHPFDDEDDDDLERYENEDVESEVEEIEVDEGDLKTLDALLPSNAGERRTLADIIFSKLESFEKNGNVAEIRKSERDPDSPPDPAEGLNPKVVELYAKVGVVLSRYRAGPLPKPFKIIPTLPAWARMLALTHPENWTPQACHAATRIFVSQMKPPQARVFLEGVLLDAIREDIRLTREGVRKTKNHRKLNVHYYECLKRALYKPAAFFKGIVFPMLQSGCTLQEAVIIASVLAKVKVPVVHSSAALLRIANMEYSGPNSLFIRVLVDKKHALPFKVVDALVFHFIRLSNTYKAKSAGDVDKLPVLWHQSLLAFCQRYAADLTPDQKDALLDVVRANPHPQIGPEVRRELVNSVARGEPRADADGDVQMS</sequence>
<dbReference type="PANTHER" id="PTHR12821:SF0">
    <property type="entry name" value="BYSTIN"/>
    <property type="match status" value="1"/>
</dbReference>
<dbReference type="GO" id="GO:0005737">
    <property type="term" value="C:cytoplasm"/>
    <property type="evidence" value="ECO:0007669"/>
    <property type="project" value="TreeGrafter"/>
</dbReference>
<dbReference type="GO" id="GO:0006364">
    <property type="term" value="P:rRNA processing"/>
    <property type="evidence" value="ECO:0007669"/>
    <property type="project" value="TreeGrafter"/>
</dbReference>